<gene>
    <name evidence="10" type="ORF">GOODEAATRI_016160</name>
</gene>
<keyword evidence="2" id="KW-0116">cAMP-binding</keyword>
<evidence type="ECO:0000259" key="9">
    <source>
        <dbReference type="Pfam" id="PF00520"/>
    </source>
</evidence>
<organism evidence="10 11">
    <name type="scientific">Goodea atripinnis</name>
    <dbReference type="NCBI Taxonomy" id="208336"/>
    <lineage>
        <taxon>Eukaryota</taxon>
        <taxon>Metazoa</taxon>
        <taxon>Chordata</taxon>
        <taxon>Craniata</taxon>
        <taxon>Vertebrata</taxon>
        <taxon>Euteleostomi</taxon>
        <taxon>Actinopterygii</taxon>
        <taxon>Neopterygii</taxon>
        <taxon>Teleostei</taxon>
        <taxon>Neoteleostei</taxon>
        <taxon>Acanthomorphata</taxon>
        <taxon>Ovalentaria</taxon>
        <taxon>Atherinomorphae</taxon>
        <taxon>Cyprinodontiformes</taxon>
        <taxon>Goodeidae</taxon>
        <taxon>Goodea</taxon>
    </lineage>
</organism>
<keyword evidence="3 8" id="KW-0812">Transmembrane</keyword>
<dbReference type="Proteomes" id="UP001476798">
    <property type="component" value="Unassembled WGS sequence"/>
</dbReference>
<proteinExistence type="predicted"/>
<evidence type="ECO:0000313" key="11">
    <source>
        <dbReference type="Proteomes" id="UP001476798"/>
    </source>
</evidence>
<evidence type="ECO:0000256" key="8">
    <source>
        <dbReference type="SAM" id="Phobius"/>
    </source>
</evidence>
<feature type="non-terminal residue" evidence="10">
    <location>
        <position position="1"/>
    </location>
</feature>
<dbReference type="PANTHER" id="PTHR45638:SF9">
    <property type="entry name" value="CYCLIC NUCLEOTIDE-GATED CHANNEL ROD PHOTORECEPTOR SUBUNIT ALPHA"/>
    <property type="match status" value="1"/>
</dbReference>
<comment type="caution">
    <text evidence="10">The sequence shown here is derived from an EMBL/GenBank/DDBJ whole genome shotgun (WGS) entry which is preliminary data.</text>
</comment>
<protein>
    <recommendedName>
        <fullName evidence="9">Ion transport domain-containing protein</fullName>
    </recommendedName>
</protein>
<evidence type="ECO:0000256" key="1">
    <source>
        <dbReference type="ARBA" id="ARBA00004141"/>
    </source>
</evidence>
<sequence>ACFEELQTDYLIMWFIVDFICDVIYVLDMVFRSRTGYLEQGLLVKDEQKLRERYTKTFQFKLDLVSMIPTDILYLILGTTFPEIRLNKLLRFNRYTTLIYPFNKT</sequence>
<accession>A0ABV0N1Z6</accession>
<dbReference type="PANTHER" id="PTHR45638">
    <property type="entry name" value="CYCLIC NUCLEOTIDE-GATED CATION CHANNEL SUBUNIT A"/>
    <property type="match status" value="1"/>
</dbReference>
<evidence type="ECO:0000256" key="7">
    <source>
        <dbReference type="ARBA" id="ARBA00023149"/>
    </source>
</evidence>
<dbReference type="EMBL" id="JAHRIO010021223">
    <property type="protein sequence ID" value="MEQ2165376.1"/>
    <property type="molecule type" value="Genomic_DNA"/>
</dbReference>
<keyword evidence="4" id="KW-0547">Nucleotide-binding</keyword>
<evidence type="ECO:0000256" key="4">
    <source>
        <dbReference type="ARBA" id="ARBA00022741"/>
    </source>
</evidence>
<keyword evidence="7" id="KW-0114">cAMP</keyword>
<evidence type="ECO:0000256" key="3">
    <source>
        <dbReference type="ARBA" id="ARBA00022692"/>
    </source>
</evidence>
<evidence type="ECO:0000256" key="2">
    <source>
        <dbReference type="ARBA" id="ARBA00022566"/>
    </source>
</evidence>
<reference evidence="10 11" key="1">
    <citation type="submission" date="2021-06" db="EMBL/GenBank/DDBJ databases">
        <authorList>
            <person name="Palmer J.M."/>
        </authorList>
    </citation>
    <scope>NUCLEOTIDE SEQUENCE [LARGE SCALE GENOMIC DNA]</scope>
    <source>
        <strain evidence="10 11">GA_2019</strain>
        <tissue evidence="10">Muscle</tissue>
    </source>
</reference>
<dbReference type="Pfam" id="PF00520">
    <property type="entry name" value="Ion_trans"/>
    <property type="match status" value="1"/>
</dbReference>
<keyword evidence="11" id="KW-1185">Reference proteome</keyword>
<feature type="domain" description="Ion transport" evidence="9">
    <location>
        <begin position="4"/>
        <end position="101"/>
    </location>
</feature>
<dbReference type="InterPro" id="IPR005821">
    <property type="entry name" value="Ion_trans_dom"/>
</dbReference>
<evidence type="ECO:0000313" key="10">
    <source>
        <dbReference type="EMBL" id="MEQ2165376.1"/>
    </source>
</evidence>
<name>A0ABV0N1Z6_9TELE</name>
<keyword evidence="6 8" id="KW-0472">Membrane</keyword>
<evidence type="ECO:0000256" key="5">
    <source>
        <dbReference type="ARBA" id="ARBA00022989"/>
    </source>
</evidence>
<feature type="transmembrane region" description="Helical" evidence="8">
    <location>
        <begin position="12"/>
        <end position="31"/>
    </location>
</feature>
<dbReference type="SUPFAM" id="SSF81324">
    <property type="entry name" value="Voltage-gated potassium channels"/>
    <property type="match status" value="1"/>
</dbReference>
<dbReference type="Gene3D" id="1.10.287.70">
    <property type="match status" value="1"/>
</dbReference>
<evidence type="ECO:0000256" key="6">
    <source>
        <dbReference type="ARBA" id="ARBA00023136"/>
    </source>
</evidence>
<keyword evidence="5 8" id="KW-1133">Transmembrane helix</keyword>
<comment type="subcellular location">
    <subcellularLocation>
        <location evidence="1">Membrane</location>
        <topology evidence="1">Multi-pass membrane protein</topology>
    </subcellularLocation>
</comment>
<dbReference type="InterPro" id="IPR050866">
    <property type="entry name" value="CNG_cation_channel"/>
</dbReference>